<dbReference type="InterPro" id="IPR036465">
    <property type="entry name" value="vWFA_dom_sf"/>
</dbReference>
<dbReference type="PANTHER" id="PTHR22550:SF18">
    <property type="entry name" value="VWFA DOMAIN-CONTAINING PROTEIN"/>
    <property type="match status" value="1"/>
</dbReference>
<name>A0A315ZFB8_SEDFL</name>
<sequence>MQELGSANMNFEIAYPWVFFLLPLPFLMYWILPPLRVQKDAFKFAMFNRSVKVLDEAPRKSAWIAKRNIVQWASLWIAWSCLLAALSWPRLVAEPEMKVKTSRSFLVAADISFSMDTKDWKVDGKLISRWEATKKLMSDFIEKRKGDRLGLIFFGSNPYLQAPLTTDLETVEWLLDQTEVGMAGQVTNIGSAITYANKVLEKDTLDHKVLLLLTDGRDSEQDVAPMDAVKAIAEDSVKIYTMGIGDPTQKGSDLDEKTLKSIAEATNGKYFLAMDQDQMEKAYEVMNELEPMEFEEEEYRPEVPLYYYPLGLSLFLILIHQVFRGIFHLFFQKA</sequence>
<dbReference type="SMART" id="SM00327">
    <property type="entry name" value="VWA"/>
    <property type="match status" value="1"/>
</dbReference>
<accession>A0A315ZFB8</accession>
<protein>
    <submittedName>
        <fullName evidence="3">Ca-activated chloride channel family protein</fullName>
    </submittedName>
</protein>
<dbReference type="InterPro" id="IPR002035">
    <property type="entry name" value="VWF_A"/>
</dbReference>
<dbReference type="PANTHER" id="PTHR22550">
    <property type="entry name" value="SPORE GERMINATION PROTEIN"/>
    <property type="match status" value="1"/>
</dbReference>
<dbReference type="SUPFAM" id="SSF53300">
    <property type="entry name" value="vWA-like"/>
    <property type="match status" value="1"/>
</dbReference>
<evidence type="ECO:0000313" key="4">
    <source>
        <dbReference type="Proteomes" id="UP000245535"/>
    </source>
</evidence>
<feature type="transmembrane region" description="Helical" evidence="1">
    <location>
        <begin position="306"/>
        <end position="331"/>
    </location>
</feature>
<organism evidence="3 4">
    <name type="scientific">Sediminitomix flava</name>
    <dbReference type="NCBI Taxonomy" id="379075"/>
    <lineage>
        <taxon>Bacteria</taxon>
        <taxon>Pseudomonadati</taxon>
        <taxon>Bacteroidota</taxon>
        <taxon>Cytophagia</taxon>
        <taxon>Cytophagales</taxon>
        <taxon>Flammeovirgaceae</taxon>
        <taxon>Sediminitomix</taxon>
    </lineage>
</organism>
<keyword evidence="4" id="KW-1185">Reference proteome</keyword>
<feature type="transmembrane region" description="Helical" evidence="1">
    <location>
        <begin position="69"/>
        <end position="88"/>
    </location>
</feature>
<dbReference type="Proteomes" id="UP000245535">
    <property type="component" value="Unassembled WGS sequence"/>
</dbReference>
<proteinExistence type="predicted"/>
<reference evidence="3 4" key="1">
    <citation type="submission" date="2018-03" db="EMBL/GenBank/DDBJ databases">
        <title>Genomic Encyclopedia of Archaeal and Bacterial Type Strains, Phase II (KMG-II): from individual species to whole genera.</title>
        <authorList>
            <person name="Goeker M."/>
        </authorList>
    </citation>
    <scope>NUCLEOTIDE SEQUENCE [LARGE SCALE GENOMIC DNA]</scope>
    <source>
        <strain evidence="3 4">DSM 28229</strain>
    </source>
</reference>
<feature type="transmembrane region" description="Helical" evidence="1">
    <location>
        <begin position="13"/>
        <end position="32"/>
    </location>
</feature>
<evidence type="ECO:0000313" key="3">
    <source>
        <dbReference type="EMBL" id="PWJ44255.1"/>
    </source>
</evidence>
<dbReference type="AlphaFoldDB" id="A0A315ZFB8"/>
<dbReference type="Gene3D" id="3.40.50.410">
    <property type="entry name" value="von Willebrand factor, type A domain"/>
    <property type="match status" value="1"/>
</dbReference>
<keyword evidence="1" id="KW-1133">Transmembrane helix</keyword>
<dbReference type="PROSITE" id="PS50234">
    <property type="entry name" value="VWFA"/>
    <property type="match status" value="1"/>
</dbReference>
<comment type="caution">
    <text evidence="3">The sequence shown here is derived from an EMBL/GenBank/DDBJ whole genome shotgun (WGS) entry which is preliminary data.</text>
</comment>
<evidence type="ECO:0000256" key="1">
    <source>
        <dbReference type="SAM" id="Phobius"/>
    </source>
</evidence>
<evidence type="ECO:0000259" key="2">
    <source>
        <dbReference type="PROSITE" id="PS50234"/>
    </source>
</evidence>
<feature type="domain" description="VWFA" evidence="2">
    <location>
        <begin position="110"/>
        <end position="289"/>
    </location>
</feature>
<keyword evidence="1" id="KW-0812">Transmembrane</keyword>
<keyword evidence="1" id="KW-0472">Membrane</keyword>
<dbReference type="EMBL" id="QGDO01000001">
    <property type="protein sequence ID" value="PWJ44255.1"/>
    <property type="molecule type" value="Genomic_DNA"/>
</dbReference>
<dbReference type="RefSeq" id="WP_245935567.1">
    <property type="nucleotide sequence ID" value="NZ_QGDO01000001.1"/>
</dbReference>
<gene>
    <name evidence="3" type="ORF">BC781_101605</name>
</gene>
<dbReference type="Pfam" id="PF00092">
    <property type="entry name" value="VWA"/>
    <property type="match status" value="1"/>
</dbReference>
<dbReference type="InterPro" id="IPR050768">
    <property type="entry name" value="UPF0353/GerABKA_families"/>
</dbReference>